<protein>
    <recommendedName>
        <fullName evidence="3">STAS/SEC14 domain-containing protein</fullName>
    </recommendedName>
</protein>
<sequence length="132" mass="15238">MKPKLKYDFKEDRSLWITLSGLIDAQTMERLTYADHEDERSVTAKYAIADLREADMREVTHRQIRHVAALDIGASRTNPHLRVAFVAADPVAVECCQYYISICTRLKIPWELAMFEHVEEALGWCRQVRSVG</sequence>
<comment type="caution">
    <text evidence="1">The sequence shown here is derived from an EMBL/GenBank/DDBJ whole genome shotgun (WGS) entry which is preliminary data.</text>
</comment>
<evidence type="ECO:0000313" key="2">
    <source>
        <dbReference type="Proteomes" id="UP000247099"/>
    </source>
</evidence>
<evidence type="ECO:0008006" key="3">
    <source>
        <dbReference type="Google" id="ProtNLM"/>
    </source>
</evidence>
<dbReference type="OrthoDB" id="6335299at2"/>
<gene>
    <name evidence="1" type="ORF">DDZ13_08300</name>
</gene>
<dbReference type="Proteomes" id="UP000247099">
    <property type="component" value="Unassembled WGS sequence"/>
</dbReference>
<name>A0A317ZF34_9BACT</name>
<evidence type="ECO:0000313" key="1">
    <source>
        <dbReference type="EMBL" id="PXA04036.1"/>
    </source>
</evidence>
<keyword evidence="2" id="KW-1185">Reference proteome</keyword>
<organism evidence="1 2">
    <name type="scientific">Coraliomargarita sinensis</name>
    <dbReference type="NCBI Taxonomy" id="2174842"/>
    <lineage>
        <taxon>Bacteria</taxon>
        <taxon>Pseudomonadati</taxon>
        <taxon>Verrucomicrobiota</taxon>
        <taxon>Opitutia</taxon>
        <taxon>Puniceicoccales</taxon>
        <taxon>Coraliomargaritaceae</taxon>
        <taxon>Coraliomargarita</taxon>
    </lineage>
</organism>
<dbReference type="InParanoid" id="A0A317ZF34"/>
<dbReference type="AlphaFoldDB" id="A0A317ZF34"/>
<dbReference type="EMBL" id="QHJQ01000005">
    <property type="protein sequence ID" value="PXA04036.1"/>
    <property type="molecule type" value="Genomic_DNA"/>
</dbReference>
<reference evidence="1 2" key="1">
    <citation type="submission" date="2018-05" db="EMBL/GenBank/DDBJ databases">
        <title>Coraliomargarita sinensis sp. nov., isolated from a marine solar saltern.</title>
        <authorList>
            <person name="Zhou L.Y."/>
        </authorList>
    </citation>
    <scope>NUCLEOTIDE SEQUENCE [LARGE SCALE GENOMIC DNA]</scope>
    <source>
        <strain evidence="1 2">WN38</strain>
    </source>
</reference>
<proteinExistence type="predicted"/>
<dbReference type="RefSeq" id="WP_110130983.1">
    <property type="nucleotide sequence ID" value="NZ_QHJQ01000005.1"/>
</dbReference>
<accession>A0A317ZF34</accession>